<keyword evidence="6 11" id="KW-0812">Transmembrane</keyword>
<evidence type="ECO:0000256" key="2">
    <source>
        <dbReference type="ARBA" id="ARBA00004651"/>
    </source>
</evidence>
<comment type="subcellular location">
    <subcellularLocation>
        <location evidence="1">Cell junction</location>
        <location evidence="1">Tight junction</location>
    </subcellularLocation>
    <subcellularLocation>
        <location evidence="2">Cell membrane</location>
        <topology evidence="2">Multi-pass membrane protein</topology>
    </subcellularLocation>
</comment>
<dbReference type="PRINTS" id="PR01077">
    <property type="entry name" value="CLAUDIN"/>
</dbReference>
<reference evidence="12 13" key="1">
    <citation type="journal article" date="2013" name="Proc. Natl. Acad. Sci. U.S.A.">
        <title>The king cobra genome reveals dynamic gene evolution and adaptation in the snake venom system.</title>
        <authorList>
            <person name="Vonk F.J."/>
            <person name="Casewell N.R."/>
            <person name="Henkel C.V."/>
            <person name="Heimberg A.M."/>
            <person name="Jansen H.J."/>
            <person name="McCleary R.J."/>
            <person name="Kerkkamp H.M."/>
            <person name="Vos R.A."/>
            <person name="Guerreiro I."/>
            <person name="Calvete J.J."/>
            <person name="Wuster W."/>
            <person name="Woods A.E."/>
            <person name="Logan J.M."/>
            <person name="Harrison R.A."/>
            <person name="Castoe T.A."/>
            <person name="de Koning A.P."/>
            <person name="Pollock D.D."/>
            <person name="Yandell M."/>
            <person name="Calderon D."/>
            <person name="Renjifo C."/>
            <person name="Currier R.B."/>
            <person name="Salgado D."/>
            <person name="Pla D."/>
            <person name="Sanz L."/>
            <person name="Hyder A.S."/>
            <person name="Ribeiro J.M."/>
            <person name="Arntzen J.W."/>
            <person name="van den Thillart G.E."/>
            <person name="Boetzer M."/>
            <person name="Pirovano W."/>
            <person name="Dirks R.P."/>
            <person name="Spaink H.P."/>
            <person name="Duboule D."/>
            <person name="McGlinn E."/>
            <person name="Kini R.M."/>
            <person name="Richardson M.K."/>
        </authorList>
    </citation>
    <scope>NUCLEOTIDE SEQUENCE</scope>
    <source>
        <tissue evidence="12">Blood</tissue>
    </source>
</reference>
<keyword evidence="9 11" id="KW-0472">Membrane</keyword>
<keyword evidence="7" id="KW-0965">Cell junction</keyword>
<feature type="transmembrane region" description="Helical" evidence="11">
    <location>
        <begin position="204"/>
        <end position="225"/>
    </location>
</feature>
<feature type="compositionally biased region" description="Basic and acidic residues" evidence="10">
    <location>
        <begin position="95"/>
        <end position="104"/>
    </location>
</feature>
<keyword evidence="4" id="KW-0796">Tight junction</keyword>
<organism evidence="12 13">
    <name type="scientific">Ophiophagus hannah</name>
    <name type="common">King cobra</name>
    <name type="synonym">Naja hannah</name>
    <dbReference type="NCBI Taxonomy" id="8665"/>
    <lineage>
        <taxon>Eukaryota</taxon>
        <taxon>Metazoa</taxon>
        <taxon>Chordata</taxon>
        <taxon>Craniata</taxon>
        <taxon>Vertebrata</taxon>
        <taxon>Euteleostomi</taxon>
        <taxon>Lepidosauria</taxon>
        <taxon>Squamata</taxon>
        <taxon>Bifurcata</taxon>
        <taxon>Unidentata</taxon>
        <taxon>Episquamata</taxon>
        <taxon>Toxicofera</taxon>
        <taxon>Serpentes</taxon>
        <taxon>Colubroidea</taxon>
        <taxon>Elapidae</taxon>
        <taxon>Elapinae</taxon>
        <taxon>Ophiophagus</taxon>
    </lineage>
</organism>
<dbReference type="InterPro" id="IPR017974">
    <property type="entry name" value="Claudin_CS"/>
</dbReference>
<keyword evidence="5" id="KW-1003">Cell membrane</keyword>
<evidence type="ECO:0000256" key="7">
    <source>
        <dbReference type="ARBA" id="ARBA00022949"/>
    </source>
</evidence>
<dbReference type="OrthoDB" id="9423433at2759"/>
<dbReference type="Proteomes" id="UP000018936">
    <property type="component" value="Unassembled WGS sequence"/>
</dbReference>
<dbReference type="FunFam" id="1.20.140.150:FF:000001">
    <property type="entry name" value="Claudin"/>
    <property type="match status" value="1"/>
</dbReference>
<dbReference type="Pfam" id="PF00822">
    <property type="entry name" value="PMP22_Claudin"/>
    <property type="match status" value="1"/>
</dbReference>
<dbReference type="InterPro" id="IPR004031">
    <property type="entry name" value="PMP22/EMP/MP20/Claudin"/>
</dbReference>
<feature type="compositionally biased region" description="Basic and acidic residues" evidence="10">
    <location>
        <begin position="66"/>
        <end position="77"/>
    </location>
</feature>
<dbReference type="EMBL" id="AZIM01002826">
    <property type="protein sequence ID" value="ETE63275.1"/>
    <property type="molecule type" value="Genomic_DNA"/>
</dbReference>
<feature type="transmembrane region" description="Helical" evidence="11">
    <location>
        <begin position="281"/>
        <end position="308"/>
    </location>
</feature>
<evidence type="ECO:0000256" key="1">
    <source>
        <dbReference type="ARBA" id="ARBA00004435"/>
    </source>
</evidence>
<evidence type="ECO:0000256" key="3">
    <source>
        <dbReference type="ARBA" id="ARBA00008295"/>
    </source>
</evidence>
<keyword evidence="13" id="KW-1185">Reference proteome</keyword>
<evidence type="ECO:0000256" key="6">
    <source>
        <dbReference type="ARBA" id="ARBA00022692"/>
    </source>
</evidence>
<evidence type="ECO:0000256" key="10">
    <source>
        <dbReference type="SAM" id="MobiDB-lite"/>
    </source>
</evidence>
<dbReference type="GO" id="GO:0005923">
    <property type="term" value="C:bicellular tight junction"/>
    <property type="evidence" value="ECO:0007669"/>
    <property type="project" value="UniProtKB-SubCell"/>
</dbReference>
<dbReference type="Gene3D" id="1.20.140.150">
    <property type="match status" value="1"/>
</dbReference>
<comment type="caution">
    <text evidence="12">The sequence shown here is derived from an EMBL/GenBank/DDBJ whole genome shotgun (WGS) entry which is preliminary data.</text>
</comment>
<dbReference type="AlphaFoldDB" id="V8NMI1"/>
<feature type="region of interest" description="Disordered" evidence="10">
    <location>
        <begin position="37"/>
        <end position="107"/>
    </location>
</feature>
<evidence type="ECO:0000313" key="13">
    <source>
        <dbReference type="Proteomes" id="UP000018936"/>
    </source>
</evidence>
<feature type="compositionally biased region" description="Basic residues" evidence="10">
    <location>
        <begin position="78"/>
        <end position="94"/>
    </location>
</feature>
<evidence type="ECO:0000256" key="4">
    <source>
        <dbReference type="ARBA" id="ARBA00022427"/>
    </source>
</evidence>
<evidence type="ECO:0000256" key="8">
    <source>
        <dbReference type="ARBA" id="ARBA00022989"/>
    </source>
</evidence>
<dbReference type="InterPro" id="IPR006187">
    <property type="entry name" value="Claudin"/>
</dbReference>
<sequence>RPHPESPALSFDIPPPFFLEAGKPFLFSYWPGGERGGGASLSPSLRRGGQSAPSRAAHRAYINRSGEAEIPRRAEEKKKKKRKVAGRCSKRRDRRRESQPGERARHTHLRTYAPKGVSWTWMASTGVQLLGLTLSVLGWAGAILVAALPMWQVSAFIEGHLVVAQTTWEGLWMACVVQSTGQMQCKVFDSILALSPQIQAGRTLMVIGAVLGLVALLVTVAGAQCTTCLRGAKVKDWIAGIGGALFLVCGFLVLVPPSWFANTIISNFYDPNVEPSKKREMGAALYLGWAASTLLLLGGALICGASAWRDESGSFRVKYSAPRRSAAPVSNGGGGEYDKKNYV</sequence>
<evidence type="ECO:0000256" key="11">
    <source>
        <dbReference type="SAM" id="Phobius"/>
    </source>
</evidence>
<comment type="similarity">
    <text evidence="3">Belongs to the claudin family.</text>
</comment>
<dbReference type="GO" id="GO:0005198">
    <property type="term" value="F:structural molecule activity"/>
    <property type="evidence" value="ECO:0007669"/>
    <property type="project" value="InterPro"/>
</dbReference>
<evidence type="ECO:0000256" key="5">
    <source>
        <dbReference type="ARBA" id="ARBA00022475"/>
    </source>
</evidence>
<protein>
    <submittedName>
        <fullName evidence="12">Claudin-5</fullName>
    </submittedName>
</protein>
<keyword evidence="8 11" id="KW-1133">Transmembrane helix</keyword>
<evidence type="ECO:0000313" key="12">
    <source>
        <dbReference type="EMBL" id="ETE63275.1"/>
    </source>
</evidence>
<feature type="transmembrane region" description="Helical" evidence="11">
    <location>
        <begin position="237"/>
        <end position="261"/>
    </location>
</feature>
<gene>
    <name evidence="12" type="primary">Cldn5</name>
    <name evidence="12" type="ORF">L345_10970</name>
</gene>
<proteinExistence type="inferred from homology"/>
<feature type="non-terminal residue" evidence="12">
    <location>
        <position position="1"/>
    </location>
</feature>
<dbReference type="GO" id="GO:0005886">
    <property type="term" value="C:plasma membrane"/>
    <property type="evidence" value="ECO:0007669"/>
    <property type="project" value="UniProtKB-SubCell"/>
</dbReference>
<dbReference type="PROSITE" id="PS01346">
    <property type="entry name" value="CLAUDIN"/>
    <property type="match status" value="1"/>
</dbReference>
<accession>V8NMI1</accession>
<feature type="transmembrane region" description="Helical" evidence="11">
    <location>
        <begin position="129"/>
        <end position="151"/>
    </location>
</feature>
<dbReference type="PANTHER" id="PTHR12002">
    <property type="entry name" value="CLAUDIN"/>
    <property type="match status" value="1"/>
</dbReference>
<name>V8NMI1_OPHHA</name>
<evidence type="ECO:0000256" key="9">
    <source>
        <dbReference type="ARBA" id="ARBA00023136"/>
    </source>
</evidence>